<feature type="signal peptide" evidence="1">
    <location>
        <begin position="1"/>
        <end position="22"/>
    </location>
</feature>
<sequence>MKNNVVYLILSLIILSSTLSCNNDDDSESIHELVGTWQRVEFSDTFEEKFTFNSDNTGIHFFHDGSFTNTQTINWSTQENELYTTGENNIQINFTYIINSEGQLVLDSDSELTYNRI</sequence>
<dbReference type="AlphaFoldDB" id="A0A420DV30"/>
<dbReference type="Proteomes" id="UP000284892">
    <property type="component" value="Unassembled WGS sequence"/>
</dbReference>
<feature type="domain" description="Lipocalin-like" evidence="2">
    <location>
        <begin position="33"/>
        <end position="106"/>
    </location>
</feature>
<dbReference type="PROSITE" id="PS51257">
    <property type="entry name" value="PROKAR_LIPOPROTEIN"/>
    <property type="match status" value="1"/>
</dbReference>
<evidence type="ECO:0000313" key="3">
    <source>
        <dbReference type="EMBL" id="RKE98039.1"/>
    </source>
</evidence>
<dbReference type="Pfam" id="PF13648">
    <property type="entry name" value="Lipocalin_4"/>
    <property type="match status" value="1"/>
</dbReference>
<dbReference type="InterPro" id="IPR024311">
    <property type="entry name" value="Lipocalin-like"/>
</dbReference>
<evidence type="ECO:0000259" key="2">
    <source>
        <dbReference type="Pfam" id="PF13648"/>
    </source>
</evidence>
<accession>A0A420DV30</accession>
<name>A0A420DV30_9FLAO</name>
<organism evidence="3 4">
    <name type="scientific">Ichthyenterobacterium magnum</name>
    <dbReference type="NCBI Taxonomy" id="1230530"/>
    <lineage>
        <taxon>Bacteria</taxon>
        <taxon>Pseudomonadati</taxon>
        <taxon>Bacteroidota</taxon>
        <taxon>Flavobacteriia</taxon>
        <taxon>Flavobacteriales</taxon>
        <taxon>Flavobacteriaceae</taxon>
        <taxon>Ichthyenterobacterium</taxon>
    </lineage>
</organism>
<proteinExistence type="predicted"/>
<comment type="caution">
    <text evidence="3">The sequence shown here is derived from an EMBL/GenBank/DDBJ whole genome shotgun (WGS) entry which is preliminary data.</text>
</comment>
<dbReference type="OrthoDB" id="1451624at2"/>
<evidence type="ECO:0000256" key="1">
    <source>
        <dbReference type="SAM" id="SignalP"/>
    </source>
</evidence>
<dbReference type="EMBL" id="RAQJ01000001">
    <property type="protein sequence ID" value="RKE98039.1"/>
    <property type="molecule type" value="Genomic_DNA"/>
</dbReference>
<gene>
    <name evidence="3" type="ORF">BXY80_0104</name>
</gene>
<keyword evidence="1" id="KW-0732">Signal</keyword>
<dbReference type="RefSeq" id="WP_120199269.1">
    <property type="nucleotide sequence ID" value="NZ_RAQJ01000001.1"/>
</dbReference>
<keyword evidence="4" id="KW-1185">Reference proteome</keyword>
<protein>
    <recommendedName>
        <fullName evidence="2">Lipocalin-like domain-containing protein</fullName>
    </recommendedName>
</protein>
<reference evidence="3 4" key="1">
    <citation type="submission" date="2018-09" db="EMBL/GenBank/DDBJ databases">
        <title>Genomic Encyclopedia of Archaeal and Bacterial Type Strains, Phase II (KMG-II): from individual species to whole genera.</title>
        <authorList>
            <person name="Goeker M."/>
        </authorList>
    </citation>
    <scope>NUCLEOTIDE SEQUENCE [LARGE SCALE GENOMIC DNA]</scope>
    <source>
        <strain evidence="3 4">DSM 26283</strain>
    </source>
</reference>
<feature type="chain" id="PRO_5019113511" description="Lipocalin-like domain-containing protein" evidence="1">
    <location>
        <begin position="23"/>
        <end position="117"/>
    </location>
</feature>
<evidence type="ECO:0000313" key="4">
    <source>
        <dbReference type="Proteomes" id="UP000284892"/>
    </source>
</evidence>